<dbReference type="PANTHER" id="PTHR47439">
    <property type="entry name" value="LOW MOLECULAR WEIGHT PHOSPHOTYROSINE PROTEIN PHOSPHATASE-RELATED"/>
    <property type="match status" value="1"/>
</dbReference>
<dbReference type="InterPro" id="IPR023485">
    <property type="entry name" value="Ptyr_pPase"/>
</dbReference>
<sequence>MKKISVIFVCMGNICRSPTAEGVFRSKVAARELGHVIDIDSAGTHAYHKGEKPDPRSQKIAQQRGVDLNSIRARRATSADIERFDYILAMDSDNHLDLVKLAPEGHEHKIRLMLEFTSLYSENEVPDPYYGGPHGFDRVYDLIESASEGLLDEIIKEYLNK</sequence>
<dbReference type="InterPro" id="IPR017867">
    <property type="entry name" value="Tyr_phospatase_low_mol_wt"/>
</dbReference>
<feature type="domain" description="Phosphotyrosine protein phosphatase I" evidence="4">
    <location>
        <begin position="4"/>
        <end position="153"/>
    </location>
</feature>
<dbReference type="PRINTS" id="PR00719">
    <property type="entry name" value="LMWPTPASE"/>
</dbReference>
<gene>
    <name evidence="5" type="ORF">MNBD_GAMMA18-644</name>
</gene>
<evidence type="ECO:0000256" key="3">
    <source>
        <dbReference type="ARBA" id="ARBA00022912"/>
    </source>
</evidence>
<dbReference type="FunFam" id="3.40.50.2300:FF:000113">
    <property type="entry name" value="Low molecular weight protein-tyrosine-phosphatase"/>
    <property type="match status" value="1"/>
</dbReference>
<organism evidence="5">
    <name type="scientific">hydrothermal vent metagenome</name>
    <dbReference type="NCBI Taxonomy" id="652676"/>
    <lineage>
        <taxon>unclassified sequences</taxon>
        <taxon>metagenomes</taxon>
        <taxon>ecological metagenomes</taxon>
    </lineage>
</organism>
<comment type="similarity">
    <text evidence="1">Belongs to the low molecular weight phosphotyrosine protein phosphatase family.</text>
</comment>
<dbReference type="CDD" id="cd16343">
    <property type="entry name" value="LMWPTP"/>
    <property type="match status" value="1"/>
</dbReference>
<evidence type="ECO:0000313" key="5">
    <source>
        <dbReference type="EMBL" id="VAW90041.1"/>
    </source>
</evidence>
<dbReference type="GO" id="GO:0004725">
    <property type="term" value="F:protein tyrosine phosphatase activity"/>
    <property type="evidence" value="ECO:0007669"/>
    <property type="project" value="UniProtKB-EC"/>
</dbReference>
<evidence type="ECO:0000256" key="2">
    <source>
        <dbReference type="ARBA" id="ARBA00022801"/>
    </source>
</evidence>
<evidence type="ECO:0000256" key="1">
    <source>
        <dbReference type="ARBA" id="ARBA00011063"/>
    </source>
</evidence>
<accession>A0A3B0ZEM3</accession>
<dbReference type="EMBL" id="UOFP01000306">
    <property type="protein sequence ID" value="VAW90041.1"/>
    <property type="molecule type" value="Genomic_DNA"/>
</dbReference>
<protein>
    <submittedName>
        <fullName evidence="5">Low molecular weight protein tyrosine phosphatase</fullName>
        <ecNumber evidence="5">3.1.3.48</ecNumber>
    </submittedName>
</protein>
<evidence type="ECO:0000259" key="4">
    <source>
        <dbReference type="SMART" id="SM00226"/>
    </source>
</evidence>
<dbReference type="PANTHER" id="PTHR47439:SF1">
    <property type="entry name" value="ACID PHOSPHATASE"/>
    <property type="match status" value="1"/>
</dbReference>
<name>A0A3B0ZEM3_9ZZZZ</name>
<dbReference type="Pfam" id="PF01451">
    <property type="entry name" value="LMWPc"/>
    <property type="match status" value="1"/>
</dbReference>
<reference evidence="5" key="1">
    <citation type="submission" date="2018-06" db="EMBL/GenBank/DDBJ databases">
        <authorList>
            <person name="Zhirakovskaya E."/>
        </authorList>
    </citation>
    <scope>NUCLEOTIDE SEQUENCE</scope>
</reference>
<dbReference type="InterPro" id="IPR052995">
    <property type="entry name" value="LMW-PTP"/>
</dbReference>
<dbReference type="InterPro" id="IPR036196">
    <property type="entry name" value="Ptyr_pPase_sf"/>
</dbReference>
<proteinExistence type="inferred from homology"/>
<dbReference type="SUPFAM" id="SSF52788">
    <property type="entry name" value="Phosphotyrosine protein phosphatases I"/>
    <property type="match status" value="1"/>
</dbReference>
<keyword evidence="3" id="KW-0904">Protein phosphatase</keyword>
<dbReference type="AlphaFoldDB" id="A0A3B0ZEM3"/>
<dbReference type="SMART" id="SM00226">
    <property type="entry name" value="LMWPc"/>
    <property type="match status" value="1"/>
</dbReference>
<dbReference type="Gene3D" id="3.40.50.2300">
    <property type="match status" value="1"/>
</dbReference>
<keyword evidence="2 5" id="KW-0378">Hydrolase</keyword>
<dbReference type="EC" id="3.1.3.48" evidence="5"/>